<organism evidence="2 3">
    <name type="scientific">Ziziphus jujuba var. spinosa</name>
    <dbReference type="NCBI Taxonomy" id="714518"/>
    <lineage>
        <taxon>Eukaryota</taxon>
        <taxon>Viridiplantae</taxon>
        <taxon>Streptophyta</taxon>
        <taxon>Embryophyta</taxon>
        <taxon>Tracheophyta</taxon>
        <taxon>Spermatophyta</taxon>
        <taxon>Magnoliopsida</taxon>
        <taxon>eudicotyledons</taxon>
        <taxon>Gunneridae</taxon>
        <taxon>Pentapetalae</taxon>
        <taxon>rosids</taxon>
        <taxon>fabids</taxon>
        <taxon>Rosales</taxon>
        <taxon>Rhamnaceae</taxon>
        <taxon>Paliureae</taxon>
        <taxon>Ziziphus</taxon>
    </lineage>
</organism>
<protein>
    <submittedName>
        <fullName evidence="2">Uncharacterized protein</fullName>
    </submittedName>
</protein>
<accession>A0A978V820</accession>
<evidence type="ECO:0000313" key="3">
    <source>
        <dbReference type="Proteomes" id="UP000813462"/>
    </source>
</evidence>
<feature type="region of interest" description="Disordered" evidence="1">
    <location>
        <begin position="93"/>
        <end position="112"/>
    </location>
</feature>
<evidence type="ECO:0000256" key="1">
    <source>
        <dbReference type="SAM" id="MobiDB-lite"/>
    </source>
</evidence>
<dbReference type="GO" id="GO:0000813">
    <property type="term" value="C:ESCRT I complex"/>
    <property type="evidence" value="ECO:0007669"/>
    <property type="project" value="InterPro"/>
</dbReference>
<dbReference type="GO" id="GO:0043162">
    <property type="term" value="P:ubiquitin-dependent protein catabolic process via the multivesicular body sorting pathway"/>
    <property type="evidence" value="ECO:0007669"/>
    <property type="project" value="InterPro"/>
</dbReference>
<dbReference type="EMBL" id="JAEACU010000006">
    <property type="protein sequence ID" value="KAH7524055.1"/>
    <property type="molecule type" value="Genomic_DNA"/>
</dbReference>
<name>A0A978V820_ZIZJJ</name>
<dbReference type="PANTHER" id="PTHR15960">
    <property type="entry name" value="LD44032P"/>
    <property type="match status" value="1"/>
</dbReference>
<proteinExistence type="predicted"/>
<sequence length="263" mass="29331">MASLNPILYIQSPTQASYLLKLRKILVPLATTPTTAVTILDQCINHHRHRHVFLPVKRCIGHLRHLHGSISTHRRLQVLGICHIYIHPRRHHTKAISGSPSIRKQRHHLKHSHNEIEALAGSILRPATTRLNSQATPPLEQPPAPDPVHSSPSRRSPFATTRRPPKSQALQPQLLPQIGEIPHSNFQYDFDFERKVIAEAEKENQNWSRLGLENLPARTTSSASSVGTSVDPVVSKYIASGLNREAVPLAVAHYGDNPAKVFS</sequence>
<dbReference type="Proteomes" id="UP000813462">
    <property type="component" value="Unassembled WGS sequence"/>
</dbReference>
<dbReference type="AlphaFoldDB" id="A0A978V820"/>
<dbReference type="PANTHER" id="PTHR15960:SF5">
    <property type="entry name" value="LD44032P"/>
    <property type="match status" value="1"/>
</dbReference>
<dbReference type="InterPro" id="IPR038870">
    <property type="entry name" value="UBAP1"/>
</dbReference>
<evidence type="ECO:0000313" key="2">
    <source>
        <dbReference type="EMBL" id="KAH7524055.1"/>
    </source>
</evidence>
<feature type="region of interest" description="Disordered" evidence="1">
    <location>
        <begin position="133"/>
        <end position="170"/>
    </location>
</feature>
<dbReference type="GO" id="GO:0043130">
    <property type="term" value="F:ubiquitin binding"/>
    <property type="evidence" value="ECO:0007669"/>
    <property type="project" value="InterPro"/>
</dbReference>
<comment type="caution">
    <text evidence="2">The sequence shown here is derived from an EMBL/GenBank/DDBJ whole genome shotgun (WGS) entry which is preliminary data.</text>
</comment>
<gene>
    <name evidence="2" type="ORF">FEM48_Zijuj06G0077800</name>
</gene>
<reference evidence="2" key="1">
    <citation type="journal article" date="2021" name="Front. Plant Sci.">
        <title>Chromosome-Scale Genome Assembly for Chinese Sour Jujube and Insights Into Its Genome Evolution and Domestication Signature.</title>
        <authorList>
            <person name="Shen L.-Y."/>
            <person name="Luo H."/>
            <person name="Wang X.-L."/>
            <person name="Wang X.-M."/>
            <person name="Qiu X.-J."/>
            <person name="Liu H."/>
            <person name="Zhou S.-S."/>
            <person name="Jia K.-H."/>
            <person name="Nie S."/>
            <person name="Bao Y.-T."/>
            <person name="Zhang R.-G."/>
            <person name="Yun Q.-Z."/>
            <person name="Chai Y.-H."/>
            <person name="Lu J.-Y."/>
            <person name="Li Y."/>
            <person name="Zhao S.-W."/>
            <person name="Mao J.-F."/>
            <person name="Jia S.-G."/>
            <person name="Mao Y.-M."/>
        </authorList>
    </citation>
    <scope>NUCLEOTIDE SEQUENCE</scope>
    <source>
        <strain evidence="2">AT0</strain>
        <tissue evidence="2">Leaf</tissue>
    </source>
</reference>